<dbReference type="SUPFAM" id="SSF53850">
    <property type="entry name" value="Periplasmic binding protein-like II"/>
    <property type="match status" value="1"/>
</dbReference>
<dbReference type="GO" id="GO:0003700">
    <property type="term" value="F:DNA-binding transcription factor activity"/>
    <property type="evidence" value="ECO:0007669"/>
    <property type="project" value="InterPro"/>
</dbReference>
<evidence type="ECO:0000259" key="5">
    <source>
        <dbReference type="PROSITE" id="PS50931"/>
    </source>
</evidence>
<feature type="domain" description="HTH lysR-type" evidence="5">
    <location>
        <begin position="10"/>
        <end position="67"/>
    </location>
</feature>
<dbReference type="EMBL" id="FOUP01000011">
    <property type="protein sequence ID" value="SFO23535.1"/>
    <property type="molecule type" value="Genomic_DNA"/>
</dbReference>
<evidence type="ECO:0000313" key="8">
    <source>
        <dbReference type="Proteomes" id="UP000199398"/>
    </source>
</evidence>
<evidence type="ECO:0000256" key="1">
    <source>
        <dbReference type="ARBA" id="ARBA00009437"/>
    </source>
</evidence>
<sequence>MEGDDGMDQLPAREIECLLVLAEELHFGRTACRLGYSQSRVSQLIAALERRIGTKLVERTSRRVELSRFGAEFVSEVGPAYAQLVGVVGQARDRAKRGGLPELRIGFQGSAYEEVTEALRRFRVRYPISVVVQEIPLGSPFSAVLDGAVDCAVALLPVQDERLTVGFRFPPQDQYLAVGATHPFARREFLDVEDLAAVDLISSAGDAPDYWTEAQVPPTTPSGTELRSTTSVSTLQEGLTLVAGSEHAMLLCRPFVERSTRRDVRCVPVTGLSGTSQLGLIWRTDRTTPQLEYLARLLAEESARAASTA</sequence>
<organism evidence="7 8">
    <name type="scientific">Saccharopolyspora antimicrobica</name>
    <dbReference type="NCBI Taxonomy" id="455193"/>
    <lineage>
        <taxon>Bacteria</taxon>
        <taxon>Bacillati</taxon>
        <taxon>Actinomycetota</taxon>
        <taxon>Actinomycetes</taxon>
        <taxon>Pseudonocardiales</taxon>
        <taxon>Pseudonocardiaceae</taxon>
        <taxon>Saccharopolyspora</taxon>
    </lineage>
</organism>
<comment type="similarity">
    <text evidence="1">Belongs to the LysR transcriptional regulatory family.</text>
</comment>
<dbReference type="STRING" id="455193.SAMN05421805_11188"/>
<keyword evidence="2" id="KW-0805">Transcription regulation</keyword>
<dbReference type="SUPFAM" id="SSF46785">
    <property type="entry name" value="Winged helix' DNA-binding domain"/>
    <property type="match status" value="1"/>
</dbReference>
<dbReference type="GO" id="GO:0003677">
    <property type="term" value="F:DNA binding"/>
    <property type="evidence" value="ECO:0007669"/>
    <property type="project" value="UniProtKB-KW"/>
</dbReference>
<proteinExistence type="inferred from homology"/>
<dbReference type="GO" id="GO:0032993">
    <property type="term" value="C:protein-DNA complex"/>
    <property type="evidence" value="ECO:0007669"/>
    <property type="project" value="TreeGrafter"/>
</dbReference>
<keyword evidence="4" id="KW-0804">Transcription</keyword>
<keyword evidence="3 7" id="KW-0238">DNA-binding</keyword>
<dbReference type="InterPro" id="IPR000847">
    <property type="entry name" value="LysR_HTH_N"/>
</dbReference>
<protein>
    <submittedName>
        <fullName evidence="6">DNA-binding transcriptional LysR family regulator</fullName>
    </submittedName>
    <submittedName>
        <fullName evidence="7">DNA-binding transcriptional regulator, LysR family</fullName>
    </submittedName>
</protein>
<accession>A0A1I5FIF5</accession>
<reference evidence="6 9" key="2">
    <citation type="submission" date="2018-10" db="EMBL/GenBank/DDBJ databases">
        <title>Sequencing the genomes of 1000 actinobacteria strains.</title>
        <authorList>
            <person name="Klenk H.-P."/>
        </authorList>
    </citation>
    <scope>NUCLEOTIDE SEQUENCE [LARGE SCALE GENOMIC DNA]</scope>
    <source>
        <strain evidence="6 9">DSM 45119</strain>
    </source>
</reference>
<reference evidence="7 8" key="1">
    <citation type="submission" date="2016-10" db="EMBL/GenBank/DDBJ databases">
        <authorList>
            <person name="de Groot N.N."/>
        </authorList>
    </citation>
    <scope>NUCLEOTIDE SEQUENCE [LARGE SCALE GENOMIC DNA]</scope>
    <source>
        <strain evidence="7 8">CPCC 201259</strain>
    </source>
</reference>
<dbReference type="InterPro" id="IPR005119">
    <property type="entry name" value="LysR_subst-bd"/>
</dbReference>
<evidence type="ECO:0000256" key="4">
    <source>
        <dbReference type="ARBA" id="ARBA00023163"/>
    </source>
</evidence>
<dbReference type="Proteomes" id="UP000199398">
    <property type="component" value="Unassembled WGS sequence"/>
</dbReference>
<dbReference type="AlphaFoldDB" id="A0A1I5FIF5"/>
<dbReference type="InterPro" id="IPR036388">
    <property type="entry name" value="WH-like_DNA-bd_sf"/>
</dbReference>
<dbReference type="Gene3D" id="1.10.10.10">
    <property type="entry name" value="Winged helix-like DNA-binding domain superfamily/Winged helix DNA-binding domain"/>
    <property type="match status" value="1"/>
</dbReference>
<name>A0A1I5FIF5_9PSEU</name>
<evidence type="ECO:0000313" key="7">
    <source>
        <dbReference type="EMBL" id="SFO23535.1"/>
    </source>
</evidence>
<evidence type="ECO:0000313" key="6">
    <source>
        <dbReference type="EMBL" id="RKT82173.1"/>
    </source>
</evidence>
<dbReference type="PROSITE" id="PS50931">
    <property type="entry name" value="HTH_LYSR"/>
    <property type="match status" value="1"/>
</dbReference>
<dbReference type="Gene3D" id="3.40.190.10">
    <property type="entry name" value="Periplasmic binding protein-like II"/>
    <property type="match status" value="2"/>
</dbReference>
<evidence type="ECO:0000256" key="3">
    <source>
        <dbReference type="ARBA" id="ARBA00023125"/>
    </source>
</evidence>
<evidence type="ECO:0000313" key="9">
    <source>
        <dbReference type="Proteomes" id="UP000270697"/>
    </source>
</evidence>
<keyword evidence="9" id="KW-1185">Reference proteome</keyword>
<dbReference type="Proteomes" id="UP000270697">
    <property type="component" value="Unassembled WGS sequence"/>
</dbReference>
<dbReference type="PANTHER" id="PTHR30346:SF0">
    <property type="entry name" value="HCA OPERON TRANSCRIPTIONAL ACTIVATOR HCAR"/>
    <property type="match status" value="1"/>
</dbReference>
<dbReference type="Pfam" id="PF03466">
    <property type="entry name" value="LysR_substrate"/>
    <property type="match status" value="1"/>
</dbReference>
<dbReference type="EMBL" id="RBXX01000002">
    <property type="protein sequence ID" value="RKT82173.1"/>
    <property type="molecule type" value="Genomic_DNA"/>
</dbReference>
<dbReference type="PANTHER" id="PTHR30346">
    <property type="entry name" value="TRANSCRIPTIONAL DUAL REGULATOR HCAR-RELATED"/>
    <property type="match status" value="1"/>
</dbReference>
<dbReference type="Pfam" id="PF00126">
    <property type="entry name" value="HTH_1"/>
    <property type="match status" value="1"/>
</dbReference>
<evidence type="ECO:0000256" key="2">
    <source>
        <dbReference type="ARBA" id="ARBA00023015"/>
    </source>
</evidence>
<dbReference type="InterPro" id="IPR036390">
    <property type="entry name" value="WH_DNA-bd_sf"/>
</dbReference>
<gene>
    <name evidence="6" type="ORF">ATL45_0416</name>
    <name evidence="7" type="ORF">SAMN05421805_11188</name>
</gene>